<dbReference type="SMART" id="SM00360">
    <property type="entry name" value="RRM"/>
    <property type="match status" value="1"/>
</dbReference>
<dbReference type="CDD" id="cd12680">
    <property type="entry name" value="RRM_THOC4"/>
    <property type="match status" value="1"/>
</dbReference>
<evidence type="ECO:0000259" key="3">
    <source>
        <dbReference type="PROSITE" id="PS50102"/>
    </source>
</evidence>
<dbReference type="GO" id="GO:0003729">
    <property type="term" value="F:mRNA binding"/>
    <property type="evidence" value="ECO:0007669"/>
    <property type="project" value="TreeGrafter"/>
</dbReference>
<dbReference type="InterPro" id="IPR051229">
    <property type="entry name" value="ALYREF_mRNA_export"/>
</dbReference>
<evidence type="ECO:0000313" key="5">
    <source>
        <dbReference type="RefSeq" id="XP_022635810.1"/>
    </source>
</evidence>
<dbReference type="PROSITE" id="PS50102">
    <property type="entry name" value="RRM"/>
    <property type="match status" value="1"/>
</dbReference>
<reference evidence="5" key="2">
    <citation type="submission" date="2025-08" db="UniProtKB">
        <authorList>
            <consortium name="RefSeq"/>
        </authorList>
    </citation>
    <scope>IDENTIFICATION</scope>
    <source>
        <tissue evidence="5">Leaf</tissue>
    </source>
</reference>
<dbReference type="SUPFAM" id="SSF54928">
    <property type="entry name" value="RNA-binding domain, RBD"/>
    <property type="match status" value="1"/>
</dbReference>
<dbReference type="RefSeq" id="XP_022635810.1">
    <property type="nucleotide sequence ID" value="XM_022780089.1"/>
</dbReference>
<dbReference type="GO" id="GO:0005634">
    <property type="term" value="C:nucleus"/>
    <property type="evidence" value="ECO:0007669"/>
    <property type="project" value="TreeGrafter"/>
</dbReference>
<keyword evidence="1 2" id="KW-0694">RNA-binding</keyword>
<dbReference type="STRING" id="3916.A0A3Q0EVP0"/>
<dbReference type="InterPro" id="IPR012677">
    <property type="entry name" value="Nucleotide-bd_a/b_plait_sf"/>
</dbReference>
<keyword evidence="4" id="KW-1185">Reference proteome</keyword>
<evidence type="ECO:0000256" key="1">
    <source>
        <dbReference type="ARBA" id="ARBA00022884"/>
    </source>
</evidence>
<dbReference type="InterPro" id="IPR035979">
    <property type="entry name" value="RBD_domain_sf"/>
</dbReference>
<feature type="domain" description="RRM" evidence="3">
    <location>
        <begin position="67"/>
        <end position="152"/>
    </location>
</feature>
<evidence type="ECO:0000313" key="4">
    <source>
        <dbReference type="Proteomes" id="UP000087766"/>
    </source>
</evidence>
<accession>A0A3Q0EVP0</accession>
<dbReference type="Proteomes" id="UP000087766">
    <property type="component" value="Chromosome 4"/>
</dbReference>
<evidence type="ECO:0000256" key="2">
    <source>
        <dbReference type="PROSITE-ProRule" id="PRU00176"/>
    </source>
</evidence>
<gene>
    <name evidence="5" type="primary">LOC106758561</name>
</gene>
<proteinExistence type="predicted"/>
<dbReference type="InterPro" id="IPR000504">
    <property type="entry name" value="RRM_dom"/>
</dbReference>
<dbReference type="OrthoDB" id="1049195at2759"/>
<reference evidence="4" key="1">
    <citation type="journal article" date="2014" name="Nat. Commun.">
        <title>Genome sequence of mungbean and insights into evolution within Vigna species.</title>
        <authorList>
            <person name="Kang Y.J."/>
            <person name="Kim S.K."/>
            <person name="Kim M.Y."/>
            <person name="Lestari P."/>
            <person name="Kim K.H."/>
            <person name="Ha B.K."/>
            <person name="Jun T.H."/>
            <person name="Hwang W.J."/>
            <person name="Lee T."/>
            <person name="Lee J."/>
            <person name="Shim S."/>
            <person name="Yoon M.Y."/>
            <person name="Jang Y.E."/>
            <person name="Han K.S."/>
            <person name="Taeprayoon P."/>
            <person name="Yoon N."/>
            <person name="Somta P."/>
            <person name="Tanya P."/>
            <person name="Kim K.S."/>
            <person name="Gwag J.G."/>
            <person name="Moon J.K."/>
            <person name="Lee Y.H."/>
            <person name="Park B.S."/>
            <person name="Bombarely A."/>
            <person name="Doyle J.J."/>
            <person name="Jackson S.A."/>
            <person name="Schafleitner R."/>
            <person name="Srinives P."/>
            <person name="Varshney R.K."/>
            <person name="Lee S.H."/>
        </authorList>
    </citation>
    <scope>NUCLEOTIDE SEQUENCE [LARGE SCALE GENOMIC DNA]</scope>
    <source>
        <strain evidence="4">cv. VC1973A</strain>
    </source>
</reference>
<organism evidence="4 5">
    <name type="scientific">Vigna radiata var. radiata</name>
    <name type="common">Mung bean</name>
    <name type="synonym">Phaseolus aureus</name>
    <dbReference type="NCBI Taxonomy" id="3916"/>
    <lineage>
        <taxon>Eukaryota</taxon>
        <taxon>Viridiplantae</taxon>
        <taxon>Streptophyta</taxon>
        <taxon>Embryophyta</taxon>
        <taxon>Tracheophyta</taxon>
        <taxon>Spermatophyta</taxon>
        <taxon>Magnoliopsida</taxon>
        <taxon>eudicotyledons</taxon>
        <taxon>Gunneridae</taxon>
        <taxon>Pentapetalae</taxon>
        <taxon>rosids</taxon>
        <taxon>fabids</taxon>
        <taxon>Fabales</taxon>
        <taxon>Fabaceae</taxon>
        <taxon>Papilionoideae</taxon>
        <taxon>50 kb inversion clade</taxon>
        <taxon>NPAAA clade</taxon>
        <taxon>indigoferoid/millettioid clade</taxon>
        <taxon>Phaseoleae</taxon>
        <taxon>Vigna</taxon>
    </lineage>
</organism>
<dbReference type="PANTHER" id="PTHR19965">
    <property type="entry name" value="RNA AND EXPORT FACTOR BINDING PROTEIN"/>
    <property type="match status" value="1"/>
</dbReference>
<dbReference type="GO" id="GO:0006406">
    <property type="term" value="P:mRNA export from nucleus"/>
    <property type="evidence" value="ECO:0007669"/>
    <property type="project" value="TreeGrafter"/>
</dbReference>
<dbReference type="GeneID" id="106758561"/>
<dbReference type="AlphaFoldDB" id="A0A3Q0EVP0"/>
<protein>
    <submittedName>
        <fullName evidence="5">THO complex subunit 4B-like isoform X1</fullName>
    </submittedName>
</protein>
<dbReference type="Gene3D" id="3.30.70.330">
    <property type="match status" value="1"/>
</dbReference>
<sequence>MVAGIDMSLDDIMRHSAKVAASRRRYSFVRNPVRTTPYPVQLARYHGGMIPEMVFEDDGAAMIERGTKLLISNLDLGVSNGDIKVLSPSSTQLLFSEEGELKRCSIHYDQNGRSKGTAEVVFMRHSDALSAIKKYNNMRLDGKPLQIELVGTSSPVVASLRQNSLLGRPSDSLLSKGERVGGRGFHNDFVQGYIPRVRGEEKGYNRELYLTDVDDALERPHRVPRYHAKVKSNNRKVTAKDLDDDLERYHLEAKRIKEQNGKSDNH</sequence>
<dbReference type="Pfam" id="PF00076">
    <property type="entry name" value="RRM_1"/>
    <property type="match status" value="1"/>
</dbReference>
<name>A0A3Q0EVP0_VIGRR</name>
<dbReference type="PANTHER" id="PTHR19965:SF93">
    <property type="entry name" value="RNA RECOGNITION MOTIF"/>
    <property type="match status" value="1"/>
</dbReference>